<dbReference type="Pfam" id="PF02578">
    <property type="entry name" value="Cu-oxidase_4"/>
    <property type="match status" value="1"/>
</dbReference>
<dbReference type="PANTHER" id="PTHR30616">
    <property type="entry name" value="UNCHARACTERIZED PROTEIN YFIH"/>
    <property type="match status" value="1"/>
</dbReference>
<evidence type="ECO:0000256" key="11">
    <source>
        <dbReference type="ARBA" id="ARBA00049893"/>
    </source>
</evidence>
<comment type="catalytic activity">
    <reaction evidence="9">
        <text>adenosine + H2O + H(+) = inosine + NH4(+)</text>
        <dbReference type="Rhea" id="RHEA:24408"/>
        <dbReference type="ChEBI" id="CHEBI:15377"/>
        <dbReference type="ChEBI" id="CHEBI:15378"/>
        <dbReference type="ChEBI" id="CHEBI:16335"/>
        <dbReference type="ChEBI" id="CHEBI:17596"/>
        <dbReference type="ChEBI" id="CHEBI:28938"/>
        <dbReference type="EC" id="3.5.4.4"/>
    </reaction>
    <physiologicalReaction direction="left-to-right" evidence="9">
        <dbReference type="Rhea" id="RHEA:24409"/>
    </physiologicalReaction>
</comment>
<dbReference type="Gene3D" id="3.60.140.10">
    <property type="entry name" value="CNF1/YfiH-like putative cysteine hydrolases"/>
    <property type="match status" value="1"/>
</dbReference>
<comment type="function">
    <text evidence="2">Purine nucleoside enzyme that catalyzes the phosphorolysis of adenosine and inosine nucleosides, yielding D-ribose 1-phosphate and the respective free bases, adenine and hypoxanthine. Also catalyzes the phosphorolysis of S-methyl-5'-thioadenosine into adenine and S-methyl-5-thio-alpha-D-ribose 1-phosphate. Also has adenosine deaminase activity.</text>
</comment>
<dbReference type="CDD" id="cd16833">
    <property type="entry name" value="YfiH"/>
    <property type="match status" value="1"/>
</dbReference>
<comment type="catalytic activity">
    <reaction evidence="10">
        <text>adenosine + phosphate = alpha-D-ribose 1-phosphate + adenine</text>
        <dbReference type="Rhea" id="RHEA:27642"/>
        <dbReference type="ChEBI" id="CHEBI:16335"/>
        <dbReference type="ChEBI" id="CHEBI:16708"/>
        <dbReference type="ChEBI" id="CHEBI:43474"/>
        <dbReference type="ChEBI" id="CHEBI:57720"/>
        <dbReference type="EC" id="2.4.2.1"/>
    </reaction>
    <physiologicalReaction direction="left-to-right" evidence="10">
        <dbReference type="Rhea" id="RHEA:27643"/>
    </physiologicalReaction>
</comment>
<protein>
    <recommendedName>
        <fullName evidence="14">Laccase domain-containing protein</fullName>
    </recommendedName>
</protein>
<dbReference type="Proteomes" id="UP001500575">
    <property type="component" value="Unassembled WGS sequence"/>
</dbReference>
<keyword evidence="8" id="KW-0186">Copper</keyword>
<comment type="catalytic activity">
    <reaction evidence="1">
        <text>inosine + phosphate = alpha-D-ribose 1-phosphate + hypoxanthine</text>
        <dbReference type="Rhea" id="RHEA:27646"/>
        <dbReference type="ChEBI" id="CHEBI:17368"/>
        <dbReference type="ChEBI" id="CHEBI:17596"/>
        <dbReference type="ChEBI" id="CHEBI:43474"/>
        <dbReference type="ChEBI" id="CHEBI:57720"/>
        <dbReference type="EC" id="2.4.2.1"/>
    </reaction>
    <physiologicalReaction direction="left-to-right" evidence="1">
        <dbReference type="Rhea" id="RHEA:27647"/>
    </physiologicalReaction>
</comment>
<name>A0ABN2XVI4_9ACTN</name>
<keyword evidence="4" id="KW-0808">Transferase</keyword>
<evidence type="ECO:0000256" key="4">
    <source>
        <dbReference type="ARBA" id="ARBA00022679"/>
    </source>
</evidence>
<evidence type="ECO:0000256" key="7">
    <source>
        <dbReference type="ARBA" id="ARBA00022833"/>
    </source>
</evidence>
<evidence type="ECO:0000313" key="13">
    <source>
        <dbReference type="Proteomes" id="UP001500575"/>
    </source>
</evidence>
<keyword evidence="13" id="KW-1185">Reference proteome</keyword>
<reference evidence="13" key="1">
    <citation type="journal article" date="2019" name="Int. J. Syst. Evol. Microbiol.">
        <title>The Global Catalogue of Microorganisms (GCM) 10K type strain sequencing project: providing services to taxonomists for standard genome sequencing and annotation.</title>
        <authorList>
            <consortium name="The Broad Institute Genomics Platform"/>
            <consortium name="The Broad Institute Genome Sequencing Center for Infectious Disease"/>
            <person name="Wu L."/>
            <person name="Ma J."/>
        </authorList>
    </citation>
    <scope>NUCLEOTIDE SEQUENCE [LARGE SCALE GENOMIC DNA]</scope>
    <source>
        <strain evidence="13">JCM 16021</strain>
    </source>
</reference>
<dbReference type="RefSeq" id="WP_344302375.1">
    <property type="nucleotide sequence ID" value="NZ_BAAAQQ010000002.1"/>
</dbReference>
<proteinExistence type="inferred from homology"/>
<keyword evidence="7" id="KW-0862">Zinc</keyword>
<evidence type="ECO:0000256" key="1">
    <source>
        <dbReference type="ARBA" id="ARBA00000553"/>
    </source>
</evidence>
<evidence type="ECO:0000256" key="5">
    <source>
        <dbReference type="ARBA" id="ARBA00022723"/>
    </source>
</evidence>
<evidence type="ECO:0000313" key="12">
    <source>
        <dbReference type="EMBL" id="GAA2117436.1"/>
    </source>
</evidence>
<dbReference type="InterPro" id="IPR038371">
    <property type="entry name" value="Cu_polyphenol_OxRdtase_sf"/>
</dbReference>
<evidence type="ECO:0000256" key="3">
    <source>
        <dbReference type="ARBA" id="ARBA00007353"/>
    </source>
</evidence>
<keyword evidence="5" id="KW-0479">Metal-binding</keyword>
<evidence type="ECO:0000256" key="2">
    <source>
        <dbReference type="ARBA" id="ARBA00003215"/>
    </source>
</evidence>
<comment type="caution">
    <text evidence="12">The sequence shown here is derived from an EMBL/GenBank/DDBJ whole genome shotgun (WGS) entry which is preliminary data.</text>
</comment>
<dbReference type="PANTHER" id="PTHR30616:SF2">
    <property type="entry name" value="PURINE NUCLEOSIDE PHOSPHORYLASE LACC1"/>
    <property type="match status" value="1"/>
</dbReference>
<keyword evidence="6" id="KW-0378">Hydrolase</keyword>
<dbReference type="InterPro" id="IPR011324">
    <property type="entry name" value="Cytotoxic_necrot_fac-like_cat"/>
</dbReference>
<evidence type="ECO:0000256" key="6">
    <source>
        <dbReference type="ARBA" id="ARBA00022801"/>
    </source>
</evidence>
<evidence type="ECO:0000256" key="10">
    <source>
        <dbReference type="ARBA" id="ARBA00048968"/>
    </source>
</evidence>
<comment type="similarity">
    <text evidence="3">Belongs to the purine nucleoside phosphorylase YfiH/LACC1 family.</text>
</comment>
<evidence type="ECO:0008006" key="14">
    <source>
        <dbReference type="Google" id="ProtNLM"/>
    </source>
</evidence>
<evidence type="ECO:0000256" key="9">
    <source>
        <dbReference type="ARBA" id="ARBA00047989"/>
    </source>
</evidence>
<accession>A0ABN2XVI4</accession>
<gene>
    <name evidence="12" type="ORF">GCM10009843_08400</name>
</gene>
<sequence length="228" mass="23580">MRFLFRDSMQVGSGSVQVGFTDALSLIDDLALARRTALAEVADATGSTPYVMHQVHGADVHLVDDDPVDGPPPRADAIVTTRRDVALLTRAADCVPVLLATAEGTVAAVHAGRLGVQLGVLPAALARLRALGAGDVTAWVGPHICGGCYEVPADLRDEVAAVVPATRATTTWGTPALDLGAGVRAQLEAGGCRVVEVGRCTREDTALPSYRREGAAAGRLAGVVWRTG</sequence>
<dbReference type="EMBL" id="BAAAQQ010000002">
    <property type="protein sequence ID" value="GAA2117436.1"/>
    <property type="molecule type" value="Genomic_DNA"/>
</dbReference>
<organism evidence="12 13">
    <name type="scientific">Nocardioides bigeumensis</name>
    <dbReference type="NCBI Taxonomy" id="433657"/>
    <lineage>
        <taxon>Bacteria</taxon>
        <taxon>Bacillati</taxon>
        <taxon>Actinomycetota</taxon>
        <taxon>Actinomycetes</taxon>
        <taxon>Propionibacteriales</taxon>
        <taxon>Nocardioidaceae</taxon>
        <taxon>Nocardioides</taxon>
    </lineage>
</organism>
<comment type="catalytic activity">
    <reaction evidence="11">
        <text>S-methyl-5'-thioadenosine + phosphate = 5-(methylsulfanyl)-alpha-D-ribose 1-phosphate + adenine</text>
        <dbReference type="Rhea" id="RHEA:11852"/>
        <dbReference type="ChEBI" id="CHEBI:16708"/>
        <dbReference type="ChEBI" id="CHEBI:17509"/>
        <dbReference type="ChEBI" id="CHEBI:43474"/>
        <dbReference type="ChEBI" id="CHEBI:58533"/>
        <dbReference type="EC" id="2.4.2.28"/>
    </reaction>
    <physiologicalReaction direction="left-to-right" evidence="11">
        <dbReference type="Rhea" id="RHEA:11853"/>
    </physiologicalReaction>
</comment>
<dbReference type="SUPFAM" id="SSF64438">
    <property type="entry name" value="CNF1/YfiH-like putative cysteine hydrolases"/>
    <property type="match status" value="1"/>
</dbReference>
<evidence type="ECO:0000256" key="8">
    <source>
        <dbReference type="ARBA" id="ARBA00023008"/>
    </source>
</evidence>
<dbReference type="InterPro" id="IPR003730">
    <property type="entry name" value="Cu_polyphenol_OxRdtase"/>
</dbReference>